<evidence type="ECO:0000313" key="11">
    <source>
        <dbReference type="RefSeq" id="XP_015878650.1"/>
    </source>
</evidence>
<dbReference type="RefSeq" id="XP_015878650.1">
    <property type="nucleotide sequence ID" value="XM_016023164.4"/>
</dbReference>
<dbReference type="PANTHER" id="PTHR12263">
    <property type="entry name" value="VACUOLAR ATP SYNTHASE SUBUNIT H"/>
    <property type="match status" value="1"/>
</dbReference>
<evidence type="ECO:0000256" key="9">
    <source>
        <dbReference type="SAM" id="Phobius"/>
    </source>
</evidence>
<comment type="similarity">
    <text evidence="2">Belongs to the V-ATPase e1/e2 subunit family.</text>
</comment>
<evidence type="ECO:0000256" key="1">
    <source>
        <dbReference type="ARBA" id="ARBA00004127"/>
    </source>
</evidence>
<dbReference type="Proteomes" id="UP001652623">
    <property type="component" value="Chromosome 1"/>
</dbReference>
<keyword evidence="8 9" id="KW-0472">Membrane</keyword>
<keyword evidence="4 9" id="KW-0812">Transmembrane</keyword>
<reference evidence="11" key="2">
    <citation type="submission" date="2025-08" db="UniProtKB">
        <authorList>
            <consortium name="RefSeq"/>
        </authorList>
    </citation>
    <scope>IDENTIFICATION</scope>
    <source>
        <tissue evidence="11">Seedling</tissue>
    </source>
</reference>
<dbReference type="GO" id="GO:0033179">
    <property type="term" value="C:proton-transporting V-type ATPase, V0 domain"/>
    <property type="evidence" value="ECO:0007669"/>
    <property type="project" value="InterPro"/>
</dbReference>
<evidence type="ECO:0000256" key="3">
    <source>
        <dbReference type="ARBA" id="ARBA00022448"/>
    </source>
</evidence>
<evidence type="ECO:0000256" key="2">
    <source>
        <dbReference type="ARBA" id="ARBA00008328"/>
    </source>
</evidence>
<keyword evidence="10" id="KW-1185">Reference proteome</keyword>
<keyword evidence="5" id="KW-0375">Hydrogen ion transport</keyword>
<dbReference type="KEGG" id="zju:107414944"/>
<protein>
    <submittedName>
        <fullName evidence="11">V-type proton ATPase subunit e1</fullName>
    </submittedName>
</protein>
<evidence type="ECO:0000313" key="10">
    <source>
        <dbReference type="Proteomes" id="UP001652623"/>
    </source>
</evidence>
<comment type="subcellular location">
    <subcellularLocation>
        <location evidence="1">Endomembrane system</location>
        <topology evidence="1">Multi-pass membrane protein</topology>
    </subcellularLocation>
</comment>
<dbReference type="GeneID" id="107414944"/>
<accession>A0A6P3ZT45</accession>
<dbReference type="PANTHER" id="PTHR12263:SF0">
    <property type="entry name" value="V-TYPE PROTON ATPASE SUBUNIT"/>
    <property type="match status" value="1"/>
</dbReference>
<dbReference type="Pfam" id="PF05493">
    <property type="entry name" value="ATP_synt_H"/>
    <property type="match status" value="1"/>
</dbReference>
<evidence type="ECO:0000256" key="4">
    <source>
        <dbReference type="ARBA" id="ARBA00022692"/>
    </source>
</evidence>
<dbReference type="InterPro" id="IPR008389">
    <property type="entry name" value="ATPase_V0-cplx_e1/e2_su"/>
</dbReference>
<evidence type="ECO:0000256" key="5">
    <source>
        <dbReference type="ARBA" id="ARBA00022781"/>
    </source>
</evidence>
<evidence type="ECO:0000256" key="7">
    <source>
        <dbReference type="ARBA" id="ARBA00023065"/>
    </source>
</evidence>
<dbReference type="InParanoid" id="A0A6P3ZT45"/>
<organism evidence="10 11">
    <name type="scientific">Ziziphus jujuba</name>
    <name type="common">Chinese jujube</name>
    <name type="synonym">Ziziphus sativa</name>
    <dbReference type="NCBI Taxonomy" id="326968"/>
    <lineage>
        <taxon>Eukaryota</taxon>
        <taxon>Viridiplantae</taxon>
        <taxon>Streptophyta</taxon>
        <taxon>Embryophyta</taxon>
        <taxon>Tracheophyta</taxon>
        <taxon>Spermatophyta</taxon>
        <taxon>Magnoliopsida</taxon>
        <taxon>eudicotyledons</taxon>
        <taxon>Gunneridae</taxon>
        <taxon>Pentapetalae</taxon>
        <taxon>rosids</taxon>
        <taxon>fabids</taxon>
        <taxon>Rosales</taxon>
        <taxon>Rhamnaceae</taxon>
        <taxon>Paliureae</taxon>
        <taxon>Ziziphus</taxon>
    </lineage>
</organism>
<evidence type="ECO:0000256" key="8">
    <source>
        <dbReference type="ARBA" id="ARBA00023136"/>
    </source>
</evidence>
<keyword evidence="3" id="KW-0813">Transport</keyword>
<dbReference type="GO" id="GO:0046961">
    <property type="term" value="F:proton-transporting ATPase activity, rotational mechanism"/>
    <property type="evidence" value="ECO:0007669"/>
    <property type="project" value="InterPro"/>
</dbReference>
<dbReference type="AlphaFoldDB" id="A0A6P3ZT45"/>
<evidence type="ECO:0000256" key="6">
    <source>
        <dbReference type="ARBA" id="ARBA00022989"/>
    </source>
</evidence>
<sequence>MGFVVTTLIFAAVGIIASLFVRICCSGGPSTHLFHLTLVVTAVVCTWLMWAIVYIAQMKPLIVPVLSEGE</sequence>
<keyword evidence="6 9" id="KW-1133">Transmembrane helix</keyword>
<name>A0A6P3ZT45_ZIZJJ</name>
<gene>
    <name evidence="11" type="primary">LOC107414944</name>
</gene>
<dbReference type="GO" id="GO:0012505">
    <property type="term" value="C:endomembrane system"/>
    <property type="evidence" value="ECO:0007669"/>
    <property type="project" value="UniProtKB-SubCell"/>
</dbReference>
<keyword evidence="7" id="KW-0406">Ion transport</keyword>
<feature type="transmembrane region" description="Helical" evidence="9">
    <location>
        <begin position="36"/>
        <end position="56"/>
    </location>
</feature>
<reference evidence="10" key="1">
    <citation type="submission" date="2025-05" db="UniProtKB">
        <authorList>
            <consortium name="RefSeq"/>
        </authorList>
    </citation>
    <scope>NUCLEOTIDE SEQUENCE [LARGE SCALE GENOMIC DNA]</scope>
</reference>
<proteinExistence type="inferred from homology"/>